<comment type="caution">
    <text evidence="2">The sequence shown here is derived from an EMBL/GenBank/DDBJ whole genome shotgun (WGS) entry which is preliminary data.</text>
</comment>
<reference evidence="2" key="1">
    <citation type="submission" date="2017-07" db="EMBL/GenBank/DDBJ databases">
        <title>Taro Niue Genome Assembly and Annotation.</title>
        <authorList>
            <person name="Atibalentja N."/>
            <person name="Keating K."/>
            <person name="Fields C.J."/>
        </authorList>
    </citation>
    <scope>NUCLEOTIDE SEQUENCE</scope>
    <source>
        <strain evidence="2">Niue_2</strain>
        <tissue evidence="2">Leaf</tissue>
    </source>
</reference>
<dbReference type="AlphaFoldDB" id="A0A843VHU3"/>
<evidence type="ECO:0000313" key="2">
    <source>
        <dbReference type="EMBL" id="MQL96311.1"/>
    </source>
</evidence>
<organism evidence="2 3">
    <name type="scientific">Colocasia esculenta</name>
    <name type="common">Wild taro</name>
    <name type="synonym">Arum esculentum</name>
    <dbReference type="NCBI Taxonomy" id="4460"/>
    <lineage>
        <taxon>Eukaryota</taxon>
        <taxon>Viridiplantae</taxon>
        <taxon>Streptophyta</taxon>
        <taxon>Embryophyta</taxon>
        <taxon>Tracheophyta</taxon>
        <taxon>Spermatophyta</taxon>
        <taxon>Magnoliopsida</taxon>
        <taxon>Liliopsida</taxon>
        <taxon>Araceae</taxon>
        <taxon>Aroideae</taxon>
        <taxon>Colocasieae</taxon>
        <taxon>Colocasia</taxon>
    </lineage>
</organism>
<gene>
    <name evidence="2" type="ORF">Taro_028981</name>
</gene>
<proteinExistence type="predicted"/>
<sequence length="176" mass="19462">MQGLVHAMQTQAQTTAALQAQGSMSVLEYETRFAELSNYAPHIVADERRKVKNFIMGLKLSLRTRLVALGHHSMEEALSAACMQEAEMEVYLEEKRASLKRPTSAFHHQDRKKKAPAFQQRAVASARVAAPTPGGGTVVEKPLCAKCGKRHGGEMKDNNAILGLDWLEEHYAMVDC</sequence>
<dbReference type="Proteomes" id="UP000652761">
    <property type="component" value="Unassembled WGS sequence"/>
</dbReference>
<keyword evidence="3" id="KW-1185">Reference proteome</keyword>
<name>A0A843VHU3_COLES</name>
<dbReference type="OrthoDB" id="806476at2759"/>
<dbReference type="EMBL" id="NMUH01001901">
    <property type="protein sequence ID" value="MQL96311.1"/>
    <property type="molecule type" value="Genomic_DNA"/>
</dbReference>
<dbReference type="InterPro" id="IPR005162">
    <property type="entry name" value="Retrotrans_gag_dom"/>
</dbReference>
<protein>
    <recommendedName>
        <fullName evidence="1">Retrotransposon gag domain-containing protein</fullName>
    </recommendedName>
</protein>
<evidence type="ECO:0000313" key="3">
    <source>
        <dbReference type="Proteomes" id="UP000652761"/>
    </source>
</evidence>
<accession>A0A843VHU3</accession>
<evidence type="ECO:0000259" key="1">
    <source>
        <dbReference type="Pfam" id="PF03732"/>
    </source>
</evidence>
<feature type="domain" description="Retrotransposon gag" evidence="1">
    <location>
        <begin position="20"/>
        <end position="59"/>
    </location>
</feature>
<dbReference type="Pfam" id="PF03732">
    <property type="entry name" value="Retrotrans_gag"/>
    <property type="match status" value="1"/>
</dbReference>